<dbReference type="Proteomes" id="UP000447434">
    <property type="component" value="Chromosome 14"/>
</dbReference>
<dbReference type="GO" id="GO:0005975">
    <property type="term" value="P:carbohydrate metabolic process"/>
    <property type="evidence" value="ECO:0007669"/>
    <property type="project" value="InterPro"/>
</dbReference>
<evidence type="ECO:0000313" key="14">
    <source>
        <dbReference type="EMBL" id="KAE9600036.1"/>
    </source>
</evidence>
<proteinExistence type="inferred from homology"/>
<keyword evidence="5" id="KW-0479">Metal-binding</keyword>
<dbReference type="CDD" id="cd11314">
    <property type="entry name" value="AmyAc_arch_bac_plant_AmyA"/>
    <property type="match status" value="1"/>
</dbReference>
<comment type="similarity">
    <text evidence="3 10">Belongs to the glycosyl hydrolase 13 family.</text>
</comment>
<keyword evidence="15" id="KW-1185">Reference proteome</keyword>
<evidence type="ECO:0000256" key="7">
    <source>
        <dbReference type="ARBA" id="ARBA00023277"/>
    </source>
</evidence>
<dbReference type="EC" id="3.2.1.1" evidence="4 10"/>
<evidence type="ECO:0000256" key="1">
    <source>
        <dbReference type="ARBA" id="ARBA00000548"/>
    </source>
</evidence>
<name>A0A6A4P2B8_LUPAL</name>
<gene>
    <name evidence="14" type="ORF">Lalb_Chr14g0368701</name>
</gene>
<dbReference type="InterPro" id="IPR012850">
    <property type="entry name" value="A-amylase_bs_C"/>
</dbReference>
<evidence type="ECO:0000256" key="8">
    <source>
        <dbReference type="ARBA" id="ARBA00023295"/>
    </source>
</evidence>
<keyword evidence="6" id="KW-0378">Hydrolase</keyword>
<evidence type="ECO:0000256" key="5">
    <source>
        <dbReference type="ARBA" id="ARBA00022723"/>
    </source>
</evidence>
<dbReference type="SUPFAM" id="SSF51445">
    <property type="entry name" value="(Trans)glycosidases"/>
    <property type="match status" value="1"/>
</dbReference>
<dbReference type="SMART" id="SM00810">
    <property type="entry name" value="Alpha-amyl_C2"/>
    <property type="match status" value="1"/>
</dbReference>
<protein>
    <recommendedName>
        <fullName evidence="4 10">Alpha-amylase</fullName>
        <ecNumber evidence="4 10">3.2.1.1</ecNumber>
    </recommendedName>
    <alternativeName>
        <fullName evidence="9 10">1,4-alpha-D-glucan glucanohydrolase</fullName>
    </alternativeName>
</protein>
<reference evidence="15" key="1">
    <citation type="journal article" date="2020" name="Nat. Commun.">
        <title>Genome sequence of the cluster root forming white lupin.</title>
        <authorList>
            <person name="Hufnagel B."/>
            <person name="Marques A."/>
            <person name="Soriano A."/>
            <person name="Marques L."/>
            <person name="Divol F."/>
            <person name="Doumas P."/>
            <person name="Sallet E."/>
            <person name="Mancinotti D."/>
            <person name="Carrere S."/>
            <person name="Marande W."/>
            <person name="Arribat S."/>
            <person name="Keller J."/>
            <person name="Huneau C."/>
            <person name="Blein T."/>
            <person name="Aime D."/>
            <person name="Laguerre M."/>
            <person name="Taylor J."/>
            <person name="Schubert V."/>
            <person name="Nelson M."/>
            <person name="Geu-Flores F."/>
            <person name="Crespi M."/>
            <person name="Gallardo-Guerrero K."/>
            <person name="Delaux P.-M."/>
            <person name="Salse J."/>
            <person name="Berges H."/>
            <person name="Guyot R."/>
            <person name="Gouzy J."/>
            <person name="Peret B."/>
        </authorList>
    </citation>
    <scope>NUCLEOTIDE SEQUENCE [LARGE SCALE GENOMIC DNA]</scope>
    <source>
        <strain evidence="15">cv. Amiga</strain>
    </source>
</reference>
<feature type="active site" description="Nucleophile" evidence="11">
    <location>
        <position position="221"/>
    </location>
</feature>
<evidence type="ECO:0000259" key="12">
    <source>
        <dbReference type="SMART" id="SM00642"/>
    </source>
</evidence>
<comment type="catalytic activity">
    <reaction evidence="1 10">
        <text>Endohydrolysis of (1-&gt;4)-alpha-D-glucosidic linkages in polysaccharides containing three or more (1-&gt;4)-alpha-linked D-glucose units.</text>
        <dbReference type="EC" id="3.2.1.1"/>
    </reaction>
</comment>
<dbReference type="Gene3D" id="3.20.20.80">
    <property type="entry name" value="Glycosidases"/>
    <property type="match status" value="1"/>
</dbReference>
<evidence type="ECO:0000259" key="13">
    <source>
        <dbReference type="SMART" id="SM00810"/>
    </source>
</evidence>
<comment type="cofactor">
    <cofactor evidence="2 10">
        <name>Ca(2+)</name>
        <dbReference type="ChEBI" id="CHEBI:29108"/>
    </cofactor>
</comment>
<evidence type="ECO:0000256" key="4">
    <source>
        <dbReference type="ARBA" id="ARBA00012595"/>
    </source>
</evidence>
<evidence type="ECO:0000313" key="15">
    <source>
        <dbReference type="Proteomes" id="UP000447434"/>
    </source>
</evidence>
<dbReference type="InterPro" id="IPR013775">
    <property type="entry name" value="A-amylase_pln"/>
</dbReference>
<evidence type="ECO:0000256" key="2">
    <source>
        <dbReference type="ARBA" id="ARBA00001913"/>
    </source>
</evidence>
<comment type="caution">
    <text evidence="14">The sequence shown here is derived from an EMBL/GenBank/DDBJ whole genome shotgun (WGS) entry which is preliminary data.</text>
</comment>
<organism evidence="14 15">
    <name type="scientific">Lupinus albus</name>
    <name type="common">White lupine</name>
    <name type="synonym">Lupinus termis</name>
    <dbReference type="NCBI Taxonomy" id="3870"/>
    <lineage>
        <taxon>Eukaryota</taxon>
        <taxon>Viridiplantae</taxon>
        <taxon>Streptophyta</taxon>
        <taxon>Embryophyta</taxon>
        <taxon>Tracheophyta</taxon>
        <taxon>Spermatophyta</taxon>
        <taxon>Magnoliopsida</taxon>
        <taxon>eudicotyledons</taxon>
        <taxon>Gunneridae</taxon>
        <taxon>Pentapetalae</taxon>
        <taxon>rosids</taxon>
        <taxon>fabids</taxon>
        <taxon>Fabales</taxon>
        <taxon>Fabaceae</taxon>
        <taxon>Papilionoideae</taxon>
        <taxon>50 kb inversion clade</taxon>
        <taxon>genistoids sensu lato</taxon>
        <taxon>core genistoids</taxon>
        <taxon>Genisteae</taxon>
        <taxon>Lupinus</taxon>
    </lineage>
</organism>
<evidence type="ECO:0000256" key="6">
    <source>
        <dbReference type="ARBA" id="ARBA00022801"/>
    </source>
</evidence>
<evidence type="ECO:0000256" key="9">
    <source>
        <dbReference type="ARBA" id="ARBA00030238"/>
    </source>
</evidence>
<sequence>MTLLQCKIIPKMKSFPSLFFLFLCISLLSSFSSAAILFQYTKMNMCMGFNWASSDKEGGWYNFLKTLVPDIADAGVNYVWLPPLSNSHDDGPQGYLPKRLYDLDTSKYGNKEESKSLIDAFSERGVKSMSDIVINHRTAERLDNNGLSIFEGGTPDNRLDWNVSYICGNDTRFNGTGNLDTGDDWWGAPDIDHVNPNVQKELSDWMNWLKTEVGFVGWRFDMVVGYAPRFTKIYMEQTSPDFAVGELYRNVTRGSDGRPLANQDEHRSTLVNWVNDAGGVVTAFDFTTKMVLGAAVQGELWRLKDDNGKPPGMIGTKPENAVTFVDNHDTLSQQTWPFPNDKVMLGYVYILTHPGHPTIFYDHYIEWGLKEPIKNVTEIRKRNGINPKSTVNILAAEADLYMAEIDNKIIVKIGPKEDLGNLLPPNVQVATNGQDYAV</sequence>
<evidence type="ECO:0000256" key="3">
    <source>
        <dbReference type="ARBA" id="ARBA00008061"/>
    </source>
</evidence>
<dbReference type="OrthoDB" id="550577at2759"/>
<dbReference type="Gene3D" id="2.60.40.1180">
    <property type="entry name" value="Golgi alpha-mannosidase II"/>
    <property type="match status" value="1"/>
</dbReference>
<accession>A0A6A4P2B8</accession>
<dbReference type="GO" id="GO:0004556">
    <property type="term" value="F:alpha-amylase activity"/>
    <property type="evidence" value="ECO:0007669"/>
    <property type="project" value="UniProtKB-UniRule"/>
</dbReference>
<dbReference type="SMART" id="SM00642">
    <property type="entry name" value="Aamy"/>
    <property type="match status" value="1"/>
</dbReference>
<dbReference type="AlphaFoldDB" id="A0A6A4P2B8"/>
<dbReference type="InterPro" id="IPR006047">
    <property type="entry name" value="GH13_cat_dom"/>
</dbReference>
<dbReference type="SUPFAM" id="SSF51011">
    <property type="entry name" value="Glycosyl hydrolase domain"/>
    <property type="match status" value="1"/>
</dbReference>
<dbReference type="Pfam" id="PF00128">
    <property type="entry name" value="Alpha-amylase"/>
    <property type="match status" value="1"/>
</dbReference>
<dbReference type="PIRSF" id="PIRSF001028">
    <property type="entry name" value="Alph-amls_plant"/>
    <property type="match status" value="1"/>
</dbReference>
<feature type="domain" description="Glycosyl hydrolase family 13 catalytic" evidence="12">
    <location>
        <begin position="43"/>
        <end position="380"/>
    </location>
</feature>
<dbReference type="PANTHER" id="PTHR43447">
    <property type="entry name" value="ALPHA-AMYLASE"/>
    <property type="match status" value="1"/>
</dbReference>
<evidence type="ECO:0000256" key="11">
    <source>
        <dbReference type="PIRSR" id="PIRSR001028-1"/>
    </source>
</evidence>
<dbReference type="InterPro" id="IPR017853">
    <property type="entry name" value="GH"/>
</dbReference>
<keyword evidence="8" id="KW-0326">Glycosidase</keyword>
<dbReference type="EMBL" id="WOCE01000014">
    <property type="protein sequence ID" value="KAE9600036.1"/>
    <property type="molecule type" value="Genomic_DNA"/>
</dbReference>
<feature type="domain" description="Alpha-amylase C-terminal beta-sheet" evidence="13">
    <location>
        <begin position="381"/>
        <end position="438"/>
    </location>
</feature>
<feature type="active site" description="Proton donor" evidence="11">
    <location>
        <position position="246"/>
    </location>
</feature>
<evidence type="ECO:0000256" key="10">
    <source>
        <dbReference type="PIRNR" id="PIRNR001028"/>
    </source>
</evidence>
<dbReference type="GO" id="GO:0005509">
    <property type="term" value="F:calcium ion binding"/>
    <property type="evidence" value="ECO:0007669"/>
    <property type="project" value="UniProtKB-UniRule"/>
</dbReference>
<dbReference type="InterPro" id="IPR013780">
    <property type="entry name" value="Glyco_hydro_b"/>
</dbReference>
<keyword evidence="7" id="KW-0119">Carbohydrate metabolism</keyword>
<dbReference type="Pfam" id="PF07821">
    <property type="entry name" value="Alpha-amyl_C2"/>
    <property type="match status" value="1"/>
</dbReference>